<reference evidence="2 3" key="1">
    <citation type="submission" date="2017-11" db="EMBL/GenBank/DDBJ databases">
        <title>Comparitive Functional Genomics of Dry Heat Resistant strains isolated from the Viking Spacecraft.</title>
        <authorList>
            <person name="Seuylemezian A."/>
            <person name="Cooper K."/>
            <person name="Vaishampayan P."/>
        </authorList>
    </citation>
    <scope>NUCLEOTIDE SEQUENCE [LARGE SCALE GENOMIC DNA]</scope>
    <source>
        <strain evidence="2 3">V1-29</strain>
    </source>
</reference>
<protein>
    <recommendedName>
        <fullName evidence="1">YprB ribonuclease H-like domain-containing protein</fullName>
    </recommendedName>
</protein>
<dbReference type="InterPro" id="IPR012337">
    <property type="entry name" value="RNaseH-like_sf"/>
</dbReference>
<keyword evidence="3" id="KW-1185">Reference proteome</keyword>
<dbReference type="Gene3D" id="3.30.420.10">
    <property type="entry name" value="Ribonuclease H-like superfamily/Ribonuclease H"/>
    <property type="match status" value="1"/>
</dbReference>
<sequence>MSLKAKLGRLKGHMNLPQEEHPLPVAEQQVIQTEPLEIPFLEKWTENDTHVYKMEDEYCFIREVHYDMDHQHGIYTLHDAKKAVEAWNEVDYSHPLSSKGIQAEEMFFFDTETTGLGGGTGNTIFILGYAFFTDRGVTVRQHILPNPGAEIPLYQSFLEKVNYNTLVTYNGKAFDWPQLKTRHTLIREHVPKLPQYGHFDLYHASRRLWKNDLEKVKLINVEKNILGIERQDDMPGYLAPYIYFDYLERKDPKGLFGIMKHNEIDVLTLITLYTHLSVQLLQKEGSDLSSYEVARWYLGLGEKETAIKAYNKVLEADNAVQRISALHALAFQWKKNREEEKALNAWHKVAEEGILKEQIEACIELAKIYEHSQKNYVKAIQVTQNALSLFPPDQKEKKAAADLKWRLVRLSKKAGHTKE</sequence>
<dbReference type="PANTHER" id="PTHR38462:SF1">
    <property type="entry name" value="YPRB RIBONUCLEASE H-LIKE DOMAIN-CONTAINING PROTEIN"/>
    <property type="match status" value="1"/>
</dbReference>
<dbReference type="Gene3D" id="1.25.40.10">
    <property type="entry name" value="Tetratricopeptide repeat domain"/>
    <property type="match status" value="1"/>
</dbReference>
<gene>
    <name evidence="2" type="ORF">CUU66_19365</name>
</gene>
<dbReference type="InterPro" id="IPR011990">
    <property type="entry name" value="TPR-like_helical_dom_sf"/>
</dbReference>
<dbReference type="GO" id="GO:0003676">
    <property type="term" value="F:nucleic acid binding"/>
    <property type="evidence" value="ECO:0007669"/>
    <property type="project" value="InterPro"/>
</dbReference>
<dbReference type="OrthoDB" id="9790530at2"/>
<accession>A0A2N5M1X6</accession>
<dbReference type="AlphaFoldDB" id="A0A2N5M1X6"/>
<dbReference type="PANTHER" id="PTHR38462">
    <property type="entry name" value="EXONUCLEASE-LIKE PROTEIN"/>
    <property type="match status" value="1"/>
</dbReference>
<feature type="domain" description="YprB ribonuclease H-like" evidence="1">
    <location>
        <begin position="108"/>
        <end position="276"/>
    </location>
</feature>
<dbReference type="InterPro" id="IPR038720">
    <property type="entry name" value="YprB_RNase_H-like_dom"/>
</dbReference>
<name>A0A2N5M1X6_9BACI</name>
<evidence type="ECO:0000313" key="3">
    <source>
        <dbReference type="Proteomes" id="UP000234748"/>
    </source>
</evidence>
<dbReference type="SUPFAM" id="SSF53098">
    <property type="entry name" value="Ribonuclease H-like"/>
    <property type="match status" value="1"/>
</dbReference>
<dbReference type="RefSeq" id="WP_101645041.1">
    <property type="nucleotide sequence ID" value="NZ_PGUY01000062.1"/>
</dbReference>
<dbReference type="SUPFAM" id="SSF81901">
    <property type="entry name" value="HCP-like"/>
    <property type="match status" value="1"/>
</dbReference>
<comment type="caution">
    <text evidence="2">The sequence shown here is derived from an EMBL/GenBank/DDBJ whole genome shotgun (WGS) entry which is preliminary data.</text>
</comment>
<dbReference type="EMBL" id="PGUY01000062">
    <property type="protein sequence ID" value="PLT28376.1"/>
    <property type="molecule type" value="Genomic_DNA"/>
</dbReference>
<dbReference type="Proteomes" id="UP000234748">
    <property type="component" value="Unassembled WGS sequence"/>
</dbReference>
<dbReference type="Pfam" id="PF13482">
    <property type="entry name" value="RNase_H_2"/>
    <property type="match status" value="1"/>
</dbReference>
<evidence type="ECO:0000313" key="2">
    <source>
        <dbReference type="EMBL" id="PLT28376.1"/>
    </source>
</evidence>
<proteinExistence type="predicted"/>
<evidence type="ECO:0000259" key="1">
    <source>
        <dbReference type="Pfam" id="PF13482"/>
    </source>
</evidence>
<dbReference type="InterPro" id="IPR036397">
    <property type="entry name" value="RNaseH_sf"/>
</dbReference>
<organism evidence="2 3">
    <name type="scientific">Peribacillus deserti</name>
    <dbReference type="NCBI Taxonomy" id="673318"/>
    <lineage>
        <taxon>Bacteria</taxon>
        <taxon>Bacillati</taxon>
        <taxon>Bacillota</taxon>
        <taxon>Bacilli</taxon>
        <taxon>Bacillales</taxon>
        <taxon>Bacillaceae</taxon>
        <taxon>Peribacillus</taxon>
    </lineage>
</organism>